<reference evidence="3 4" key="1">
    <citation type="submission" date="2020-08" db="EMBL/GenBank/DDBJ databases">
        <title>Genomic Encyclopedia of Type Strains, Phase IV (KMG-IV): sequencing the most valuable type-strain genomes for metagenomic binning, comparative biology and taxonomic classification.</title>
        <authorList>
            <person name="Goeker M."/>
        </authorList>
    </citation>
    <scope>NUCLEOTIDE SEQUENCE [LARGE SCALE GENOMIC DNA]</scope>
    <source>
        <strain evidence="3 4">DSM 103679</strain>
    </source>
</reference>
<dbReference type="EMBL" id="JACHFR010000004">
    <property type="protein sequence ID" value="MBB5219925.1"/>
    <property type="molecule type" value="Genomic_DNA"/>
</dbReference>
<proteinExistence type="predicted"/>
<keyword evidence="1" id="KW-0521">NADP</keyword>
<dbReference type="PRINTS" id="PR00069">
    <property type="entry name" value="ALDKETRDTASE"/>
</dbReference>
<dbReference type="SUPFAM" id="SSF51430">
    <property type="entry name" value="NAD(P)-linked oxidoreductase"/>
    <property type="match status" value="1"/>
</dbReference>
<sequence length="92" mass="10064">MPALLQNEPHPYHQGGKIKAHIAKYGTVMDSWFPLGGRGFTQELFNDPTISAIAKAPEKSSAQIINRWNLQAGNIAIPVSSNEKHIIEDASV</sequence>
<dbReference type="InterPro" id="IPR036812">
    <property type="entry name" value="NAD(P)_OxRdtase_dom_sf"/>
</dbReference>
<evidence type="ECO:0000313" key="3">
    <source>
        <dbReference type="EMBL" id="MBB5219925.1"/>
    </source>
</evidence>
<dbReference type="PANTHER" id="PTHR43827:SF3">
    <property type="entry name" value="NADP-DEPENDENT OXIDOREDUCTASE DOMAIN-CONTAINING PROTEIN"/>
    <property type="match status" value="1"/>
</dbReference>
<protein>
    <submittedName>
        <fullName evidence="3">Diketogulonate reductase-like aldo/keto reductase</fullName>
    </submittedName>
</protein>
<organism evidence="3 4">
    <name type="scientific">Treponema rectale</name>
    <dbReference type="NCBI Taxonomy" id="744512"/>
    <lineage>
        <taxon>Bacteria</taxon>
        <taxon>Pseudomonadati</taxon>
        <taxon>Spirochaetota</taxon>
        <taxon>Spirochaetia</taxon>
        <taxon>Spirochaetales</taxon>
        <taxon>Treponemataceae</taxon>
        <taxon>Treponema</taxon>
    </lineage>
</organism>
<dbReference type="InterPro" id="IPR020471">
    <property type="entry name" value="AKR"/>
</dbReference>
<dbReference type="GO" id="GO:0016616">
    <property type="term" value="F:oxidoreductase activity, acting on the CH-OH group of donors, NAD or NADP as acceptor"/>
    <property type="evidence" value="ECO:0007669"/>
    <property type="project" value="UniProtKB-ARBA"/>
</dbReference>
<dbReference type="RefSeq" id="WP_184653495.1">
    <property type="nucleotide sequence ID" value="NZ_JACHFR010000004.1"/>
</dbReference>
<evidence type="ECO:0000313" key="4">
    <source>
        <dbReference type="Proteomes" id="UP000578697"/>
    </source>
</evidence>
<dbReference type="AlphaFoldDB" id="A0A840SGU7"/>
<dbReference type="PANTHER" id="PTHR43827">
    <property type="entry name" value="2,5-DIKETO-D-GLUCONIC ACID REDUCTASE"/>
    <property type="match status" value="1"/>
</dbReference>
<evidence type="ECO:0000256" key="2">
    <source>
        <dbReference type="ARBA" id="ARBA00023002"/>
    </source>
</evidence>
<dbReference type="Gene3D" id="3.20.20.100">
    <property type="entry name" value="NADP-dependent oxidoreductase domain"/>
    <property type="match status" value="1"/>
</dbReference>
<accession>A0A840SGU7</accession>
<keyword evidence="2" id="KW-0560">Oxidoreductase</keyword>
<gene>
    <name evidence="3" type="ORF">HNP77_002314</name>
</gene>
<evidence type="ECO:0000256" key="1">
    <source>
        <dbReference type="ARBA" id="ARBA00022857"/>
    </source>
</evidence>
<comment type="caution">
    <text evidence="3">The sequence shown here is derived from an EMBL/GenBank/DDBJ whole genome shotgun (WGS) entry which is preliminary data.</text>
</comment>
<keyword evidence="4" id="KW-1185">Reference proteome</keyword>
<dbReference type="Proteomes" id="UP000578697">
    <property type="component" value="Unassembled WGS sequence"/>
</dbReference>
<name>A0A840SGU7_9SPIR</name>